<evidence type="ECO:0000256" key="2">
    <source>
        <dbReference type="ARBA" id="ARBA00022801"/>
    </source>
</evidence>
<organism evidence="5 6">
    <name type="scientific">Sphingobacterium faecale</name>
    <dbReference type="NCBI Taxonomy" id="2803775"/>
    <lineage>
        <taxon>Bacteria</taxon>
        <taxon>Pseudomonadati</taxon>
        <taxon>Bacteroidota</taxon>
        <taxon>Sphingobacteriia</taxon>
        <taxon>Sphingobacteriales</taxon>
        <taxon>Sphingobacteriaceae</taxon>
        <taxon>Sphingobacterium</taxon>
    </lineage>
</organism>
<accession>A0ABS1R9T4</accession>
<keyword evidence="3" id="KW-0326">Glycosidase</keyword>
<gene>
    <name evidence="5" type="ORF">JKG61_22095</name>
</gene>
<sequence length="554" mass="62268">MNTITKSYTLLAMIFVYSCSDKLIIPEVEKTNGGNVTPAVPSLPLSSNMIKYRPYAFNMWDSWAIVKDDSIHLFHLQYTRDDIDYGGKNMNLRGFGHATSGNLLTWNEQKEVLDLHSGVYTNDQDFRYTGCTILHNGTYYMYYTMRKWGMQRIGLATSTDLYNWQLHANNPVLEPDPAWFISFNAQGTGSNDPLWGDIVDCRDMVVIKDPSGNGFWGYFIAAANRSTLGSPTTVVGVAYSTDLINWMQKGIAYQPDGIAMPEMIDVFEMDGVWYMTLTTGKNNGSINLFSDPYISRAIIYAKSNTPDGLFSENFSDNVVMGGSINSGYSMRSLLYKGKRRAMYVDVNNGPSVLSLPKNVVVKNNKLRLEYASDLMPQIRRAPTSGNIEIHSQPNTSFGWWPLKGGNWTQNGTVLSCTTANNSWQGMLLKGAMDNRELVFTVDHSSCKSYGIILSKNLTAPGLNDIPHILVIEPDKNRLYLTSNIWDVTNIRSYDFSANSIYTYRMVLMGDTFELYINDELAFNSGLSNGKNYLAGLFANSGEITVRDIETYELW</sequence>
<dbReference type="InterPro" id="IPR013148">
    <property type="entry name" value="Glyco_hydro_32_N"/>
</dbReference>
<dbReference type="Gene3D" id="2.60.120.560">
    <property type="entry name" value="Exo-inulinase, domain 1"/>
    <property type="match status" value="1"/>
</dbReference>
<feature type="domain" description="Glycosyl hydrolase family 32 N-terminal" evidence="4">
    <location>
        <begin position="70"/>
        <end position="272"/>
    </location>
</feature>
<dbReference type="PROSITE" id="PS51257">
    <property type="entry name" value="PROKAR_LIPOPROTEIN"/>
    <property type="match status" value="1"/>
</dbReference>
<evidence type="ECO:0000256" key="1">
    <source>
        <dbReference type="ARBA" id="ARBA00009902"/>
    </source>
</evidence>
<dbReference type="Gene3D" id="2.115.10.20">
    <property type="entry name" value="Glycosyl hydrolase domain, family 43"/>
    <property type="match status" value="1"/>
</dbReference>
<protein>
    <recommendedName>
        <fullName evidence="4">Glycosyl hydrolase family 32 N-terminal domain-containing protein</fullName>
    </recommendedName>
</protein>
<dbReference type="Proteomes" id="UP000625283">
    <property type="component" value="Unassembled WGS sequence"/>
</dbReference>
<comment type="similarity">
    <text evidence="1">Belongs to the glycosyl hydrolase 32 family.</text>
</comment>
<comment type="caution">
    <text evidence="5">The sequence shown here is derived from an EMBL/GenBank/DDBJ whole genome shotgun (WGS) entry which is preliminary data.</text>
</comment>
<dbReference type="SUPFAM" id="SSF75005">
    <property type="entry name" value="Arabinanase/levansucrase/invertase"/>
    <property type="match status" value="1"/>
</dbReference>
<evidence type="ECO:0000313" key="5">
    <source>
        <dbReference type="EMBL" id="MBL1411466.1"/>
    </source>
</evidence>
<keyword evidence="2" id="KW-0378">Hydrolase</keyword>
<dbReference type="Pfam" id="PF00251">
    <property type="entry name" value="Glyco_hydro_32N"/>
    <property type="match status" value="1"/>
</dbReference>
<keyword evidence="6" id="KW-1185">Reference proteome</keyword>
<proteinExistence type="inferred from homology"/>
<evidence type="ECO:0000259" key="4">
    <source>
        <dbReference type="Pfam" id="PF00251"/>
    </source>
</evidence>
<dbReference type="EMBL" id="JAERTY010000017">
    <property type="protein sequence ID" value="MBL1411466.1"/>
    <property type="molecule type" value="Genomic_DNA"/>
</dbReference>
<dbReference type="InterPro" id="IPR023296">
    <property type="entry name" value="Glyco_hydro_beta-prop_sf"/>
</dbReference>
<dbReference type="RefSeq" id="WP_202105180.1">
    <property type="nucleotide sequence ID" value="NZ_JAERTY010000017.1"/>
</dbReference>
<name>A0ABS1R9T4_9SPHI</name>
<evidence type="ECO:0000313" key="6">
    <source>
        <dbReference type="Proteomes" id="UP000625283"/>
    </source>
</evidence>
<evidence type="ECO:0000256" key="3">
    <source>
        <dbReference type="ARBA" id="ARBA00023295"/>
    </source>
</evidence>
<reference evidence="5 6" key="1">
    <citation type="submission" date="2021-01" db="EMBL/GenBank/DDBJ databases">
        <title>C459-1 draft genome sequence.</title>
        <authorList>
            <person name="Zhang X.-F."/>
        </authorList>
    </citation>
    <scope>NUCLEOTIDE SEQUENCE [LARGE SCALE GENOMIC DNA]</scope>
    <source>
        <strain evidence="6">C459-1</strain>
    </source>
</reference>